<evidence type="ECO:0000313" key="4">
    <source>
        <dbReference type="EMBL" id="CBK43871.1"/>
    </source>
</evidence>
<dbReference type="SFLD" id="SFLDS00003">
    <property type="entry name" value="Haloacid_Dehalogenase"/>
    <property type="match status" value="1"/>
</dbReference>
<dbReference type="SUPFAM" id="SSF56784">
    <property type="entry name" value="HAD-like"/>
    <property type="match status" value="1"/>
</dbReference>
<protein>
    <submittedName>
        <fullName evidence="4">Putative Mannosyl-3-phosphoglycerate phosphatase</fullName>
        <ecNumber evidence="4">3.1.3.70</ecNumber>
    </submittedName>
</protein>
<evidence type="ECO:0000313" key="5">
    <source>
        <dbReference type="Proteomes" id="UP000001660"/>
    </source>
</evidence>
<dbReference type="HOGENOM" id="CLU_063016_0_0_0"/>
<reference evidence="4 5" key="1">
    <citation type="journal article" date="2010" name="Proc. Natl. Acad. Sci. U.S.A.">
        <title>A Nitrospira metagenome illuminates the physiology and evolution of globally important nitrite-oxidizing bacteria.</title>
        <authorList>
            <person name="Lucker S."/>
            <person name="Wagner M."/>
            <person name="Maixner F."/>
            <person name="Pelletier E."/>
            <person name="Koch H."/>
            <person name="Vacherie B."/>
            <person name="Rattei T."/>
            <person name="Sinninghe Damste J."/>
            <person name="Spieck E."/>
            <person name="Le Paslier D."/>
            <person name="Daims H."/>
        </authorList>
    </citation>
    <scope>NUCLEOTIDE SEQUENCE [LARGE SCALE GENOMIC DNA]</scope>
</reference>
<dbReference type="eggNOG" id="COG3769">
    <property type="taxonomic scope" value="Bacteria"/>
</dbReference>
<dbReference type="OrthoDB" id="193379at2"/>
<keyword evidence="5" id="KW-1185">Reference proteome</keyword>
<dbReference type="PANTHER" id="PTHR10000">
    <property type="entry name" value="PHOSPHOSERINE PHOSPHATASE"/>
    <property type="match status" value="1"/>
</dbReference>
<dbReference type="GO" id="GO:0005829">
    <property type="term" value="C:cytosol"/>
    <property type="evidence" value="ECO:0007669"/>
    <property type="project" value="TreeGrafter"/>
</dbReference>
<dbReference type="Gene3D" id="3.40.50.1000">
    <property type="entry name" value="HAD superfamily/HAD-like"/>
    <property type="match status" value="1"/>
</dbReference>
<proteinExistence type="predicted"/>
<name>D8P8N9_9BACT</name>
<dbReference type="GO" id="GO:0051479">
    <property type="term" value="P:mannosylglycerate biosynthetic process"/>
    <property type="evidence" value="ECO:0007669"/>
    <property type="project" value="InterPro"/>
</dbReference>
<dbReference type="InterPro" id="IPR006381">
    <property type="entry name" value="HAD-SF-IIB-MPGP"/>
</dbReference>
<dbReference type="Pfam" id="PF08282">
    <property type="entry name" value="Hydrolase_3"/>
    <property type="match status" value="1"/>
</dbReference>
<dbReference type="EMBL" id="FP929003">
    <property type="protein sequence ID" value="CBK43871.1"/>
    <property type="molecule type" value="Genomic_DNA"/>
</dbReference>
<dbReference type="InterPro" id="IPR036412">
    <property type="entry name" value="HAD-like_sf"/>
</dbReference>
<dbReference type="InterPro" id="IPR006379">
    <property type="entry name" value="HAD-SF_hydro_IIB"/>
</dbReference>
<dbReference type="EC" id="3.1.3.70" evidence="4"/>
<evidence type="ECO:0000256" key="2">
    <source>
        <dbReference type="ARBA" id="ARBA00022801"/>
    </source>
</evidence>
<keyword evidence="3" id="KW-0460">Magnesium</keyword>
<dbReference type="SFLD" id="SFLDG01142">
    <property type="entry name" value="C2.B.2:_Mannosyl-3-phosphoglyc"/>
    <property type="match status" value="1"/>
</dbReference>
<keyword evidence="2 4" id="KW-0378">Hydrolase</keyword>
<organism evidence="4 5">
    <name type="scientific">Nitrospira defluvii</name>
    <dbReference type="NCBI Taxonomy" id="330214"/>
    <lineage>
        <taxon>Bacteria</taxon>
        <taxon>Pseudomonadati</taxon>
        <taxon>Nitrospirota</taxon>
        <taxon>Nitrospiria</taxon>
        <taxon>Nitrospirales</taxon>
        <taxon>Nitrospiraceae</taxon>
        <taxon>Nitrospira</taxon>
    </lineage>
</organism>
<dbReference type="CDD" id="cd07507">
    <property type="entry name" value="HAD_Pase"/>
    <property type="match status" value="1"/>
</dbReference>
<dbReference type="AlphaFoldDB" id="D8P8N9"/>
<keyword evidence="1" id="KW-0479">Metal-binding</keyword>
<gene>
    <name evidence="4" type="ORF">NIDE4204</name>
</gene>
<dbReference type="KEGG" id="nde:NIDE4204"/>
<dbReference type="Gene3D" id="3.30.980.20">
    <property type="entry name" value="Putative mannosyl-3-phosphoglycerate phosphatase, domain 2"/>
    <property type="match status" value="1"/>
</dbReference>
<dbReference type="SFLD" id="SFLDG01140">
    <property type="entry name" value="C2.B:_Phosphomannomutase_and_P"/>
    <property type="match status" value="1"/>
</dbReference>
<evidence type="ECO:0000256" key="3">
    <source>
        <dbReference type="ARBA" id="ARBA00022842"/>
    </source>
</evidence>
<dbReference type="NCBIfam" id="TIGR01486">
    <property type="entry name" value="HAD-SF-IIB-MPGP"/>
    <property type="match status" value="1"/>
</dbReference>
<accession>D8P8N9</accession>
<dbReference type="STRING" id="330214.NIDE4204"/>
<sequence length="278" mass="30728">MPSTKPHILILTDLDGTLLDATTYSYEAATDALSAIRALDASLILVSSKTRSEMEPLRLRLDNRHPFIVENGGALFIPKAYFPFPFEQAAPRGDYEVVEIGTPYARLRTALKEIGRDLGCRLRGFGDLSLEEVSALTGLSPAETLPATQREYDEPVVVESNGMAWSRLSAAAETRGLRWTRGGRFYHLMGENDKGVASRRLIAWYERRAQQEGRALITVGIGDSLNDLPMLEAVNYPILVRNPDGSYDPDVQCPHLTRAEGVGPVGWNRSLMDLLPTL</sequence>
<dbReference type="PANTHER" id="PTHR10000:SF8">
    <property type="entry name" value="HAD SUPERFAMILY HYDROLASE-LIKE, TYPE 3"/>
    <property type="match status" value="1"/>
</dbReference>
<dbReference type="InterPro" id="IPR023214">
    <property type="entry name" value="HAD_sf"/>
</dbReference>
<dbReference type="NCBIfam" id="TIGR01484">
    <property type="entry name" value="HAD-SF-IIB"/>
    <property type="match status" value="1"/>
</dbReference>
<dbReference type="GO" id="GO:0050531">
    <property type="term" value="F:mannosyl-3-phosphoglycerate phosphatase activity"/>
    <property type="evidence" value="ECO:0007669"/>
    <property type="project" value="UniProtKB-EC"/>
</dbReference>
<dbReference type="Proteomes" id="UP000001660">
    <property type="component" value="Chromosome"/>
</dbReference>
<dbReference type="GO" id="GO:0000287">
    <property type="term" value="F:magnesium ion binding"/>
    <property type="evidence" value="ECO:0007669"/>
    <property type="project" value="TreeGrafter"/>
</dbReference>
<evidence type="ECO:0000256" key="1">
    <source>
        <dbReference type="ARBA" id="ARBA00022723"/>
    </source>
</evidence>